<dbReference type="KEGG" id="rli:RLO149_c013640"/>
<dbReference type="AlphaFoldDB" id="F7ZE44"/>
<reference evidence="1 2" key="1">
    <citation type="journal article" date="2011" name="BMC Genomics">
        <title>Comparative genome analysis and genome-guided physiological analysis of Roseobacter litoralis.</title>
        <authorList>
            <person name="Kalhoefer D."/>
            <person name="Thole S."/>
            <person name="Voget S."/>
            <person name="Lehmann R."/>
            <person name="Liesegang H."/>
            <person name="Wollher A."/>
            <person name="Daniel R."/>
            <person name="Simon M."/>
            <person name="Brinkhoff T."/>
        </authorList>
    </citation>
    <scope>NUCLEOTIDE SEQUENCE [LARGE SCALE GENOMIC DNA]</scope>
    <source>
        <strain evidence="2">ATCC 49566 / DSM 6996 / JCM 21268 / NBRC 15278 / OCh 149</strain>
    </source>
</reference>
<gene>
    <name evidence="1" type="ordered locus">RLO149_c013640</name>
</gene>
<dbReference type="EMBL" id="CP002623">
    <property type="protein sequence ID" value="AEI93365.1"/>
    <property type="molecule type" value="Genomic_DNA"/>
</dbReference>
<dbReference type="HOGENOM" id="CLU_2957847_0_0_5"/>
<keyword evidence="2" id="KW-1185">Reference proteome</keyword>
<protein>
    <submittedName>
        <fullName evidence="1">Uncharacterized protein</fullName>
    </submittedName>
</protein>
<proteinExistence type="predicted"/>
<accession>F7ZE44</accession>
<organism evidence="1 2">
    <name type="scientific">Roseobacter litoralis (strain ATCC 49566 / DSM 6996 / JCM 21268 / NBRC 15278 / OCh 149)</name>
    <dbReference type="NCBI Taxonomy" id="391595"/>
    <lineage>
        <taxon>Bacteria</taxon>
        <taxon>Pseudomonadati</taxon>
        <taxon>Pseudomonadota</taxon>
        <taxon>Alphaproteobacteria</taxon>
        <taxon>Rhodobacterales</taxon>
        <taxon>Roseobacteraceae</taxon>
        <taxon>Roseobacter</taxon>
    </lineage>
</organism>
<evidence type="ECO:0000313" key="1">
    <source>
        <dbReference type="EMBL" id="AEI93365.1"/>
    </source>
</evidence>
<dbReference type="RefSeq" id="WP_013961303.1">
    <property type="nucleotide sequence ID" value="NC_015730.1"/>
</dbReference>
<dbReference type="STRING" id="391595.RLO149_c013640"/>
<dbReference type="Proteomes" id="UP000001353">
    <property type="component" value="Chromosome"/>
</dbReference>
<name>F7ZE44_ROSLO</name>
<evidence type="ECO:0000313" key="2">
    <source>
        <dbReference type="Proteomes" id="UP000001353"/>
    </source>
</evidence>
<sequence>MQELESFEAEITAAGRMKIDGGTDFSHADAAIATALAAWLSDHRSVGAIVGQSQLKGYW</sequence>